<evidence type="ECO:0000256" key="1">
    <source>
        <dbReference type="SAM" id="Phobius"/>
    </source>
</evidence>
<proteinExistence type="predicted"/>
<name>A0A8S5MM42_9CAUD</name>
<keyword evidence="1" id="KW-0472">Membrane</keyword>
<dbReference type="EMBL" id="BK014928">
    <property type="protein sequence ID" value="DAD83111.1"/>
    <property type="molecule type" value="Genomic_DNA"/>
</dbReference>
<keyword evidence="1" id="KW-1133">Transmembrane helix</keyword>
<evidence type="ECO:0000313" key="2">
    <source>
        <dbReference type="EMBL" id="DAD83111.1"/>
    </source>
</evidence>
<feature type="transmembrane region" description="Helical" evidence="1">
    <location>
        <begin position="22"/>
        <end position="39"/>
    </location>
</feature>
<accession>A0A8S5MM42</accession>
<sequence length="141" mass="15491">MDTEKNRRGCIKGGLMNDLTNLHTNILGGIGLALFAVLVGTKMTRVGFRDYLLIVVLAVLGTASAIEHWFLESAFSTACLVGFSVGFLADDVYMNVKATVPDFIKEMVGDVMNGIKQRVKALFGSRDPWDDVNDEEDDDEK</sequence>
<keyword evidence="1" id="KW-0812">Transmembrane</keyword>
<feature type="transmembrane region" description="Helical" evidence="1">
    <location>
        <begin position="51"/>
        <end position="71"/>
    </location>
</feature>
<evidence type="ECO:0008006" key="3">
    <source>
        <dbReference type="Google" id="ProtNLM"/>
    </source>
</evidence>
<protein>
    <recommendedName>
        <fullName evidence="3">Holin</fullName>
    </recommendedName>
</protein>
<reference evidence="2" key="1">
    <citation type="journal article" date="2021" name="Proc. Natl. Acad. Sci. U.S.A.">
        <title>A Catalog of Tens of Thousands of Viruses from Human Metagenomes Reveals Hidden Associations with Chronic Diseases.</title>
        <authorList>
            <person name="Tisza M.J."/>
            <person name="Buck C.B."/>
        </authorList>
    </citation>
    <scope>NUCLEOTIDE SEQUENCE</scope>
    <source>
        <strain evidence="2">Ctlpi2</strain>
    </source>
</reference>
<organism evidence="2">
    <name type="scientific">Podoviridae sp. ctlpi2</name>
    <dbReference type="NCBI Taxonomy" id="2826574"/>
    <lineage>
        <taxon>Viruses</taxon>
        <taxon>Duplodnaviria</taxon>
        <taxon>Heunggongvirae</taxon>
        <taxon>Uroviricota</taxon>
        <taxon>Caudoviricetes</taxon>
    </lineage>
</organism>